<dbReference type="OrthoDB" id="2747916at2759"/>
<reference evidence="1 2" key="1">
    <citation type="journal article" date="2018" name="Sci. Rep.">
        <title>Genome sequence of the cauliflower mushroom Sparassis crispa (Hanabiratake) and its association with beneficial usage.</title>
        <authorList>
            <person name="Kiyama R."/>
            <person name="Furutani Y."/>
            <person name="Kawaguchi K."/>
            <person name="Nakanishi T."/>
        </authorList>
    </citation>
    <scope>NUCLEOTIDE SEQUENCE [LARGE SCALE GENOMIC DNA]</scope>
</reference>
<keyword evidence="2" id="KW-1185">Reference proteome</keyword>
<organism evidence="1 2">
    <name type="scientific">Sparassis crispa</name>
    <dbReference type="NCBI Taxonomy" id="139825"/>
    <lineage>
        <taxon>Eukaryota</taxon>
        <taxon>Fungi</taxon>
        <taxon>Dikarya</taxon>
        <taxon>Basidiomycota</taxon>
        <taxon>Agaricomycotina</taxon>
        <taxon>Agaricomycetes</taxon>
        <taxon>Polyporales</taxon>
        <taxon>Sparassidaceae</taxon>
        <taxon>Sparassis</taxon>
    </lineage>
</organism>
<protein>
    <submittedName>
        <fullName evidence="1">Uncharacterized protein</fullName>
    </submittedName>
</protein>
<evidence type="ECO:0000313" key="1">
    <source>
        <dbReference type="EMBL" id="GBE88683.1"/>
    </source>
</evidence>
<evidence type="ECO:0000313" key="2">
    <source>
        <dbReference type="Proteomes" id="UP000287166"/>
    </source>
</evidence>
<gene>
    <name evidence="1" type="ORF">SCP_1400880</name>
</gene>
<dbReference type="InParanoid" id="A0A401H2R3"/>
<dbReference type="RefSeq" id="XP_027619596.1">
    <property type="nucleotide sequence ID" value="XM_027763795.1"/>
</dbReference>
<accession>A0A401H2R3</accession>
<dbReference type="AlphaFoldDB" id="A0A401H2R3"/>
<comment type="caution">
    <text evidence="1">The sequence shown here is derived from an EMBL/GenBank/DDBJ whole genome shotgun (WGS) entry which is preliminary data.</text>
</comment>
<proteinExistence type="predicted"/>
<dbReference type="EMBL" id="BFAD01000014">
    <property type="protein sequence ID" value="GBE88683.1"/>
    <property type="molecule type" value="Genomic_DNA"/>
</dbReference>
<name>A0A401H2R3_9APHY</name>
<dbReference type="Proteomes" id="UP000287166">
    <property type="component" value="Unassembled WGS sequence"/>
</dbReference>
<dbReference type="GeneID" id="38785600"/>
<sequence length="217" mass="24489">MPDMPSDLDCIYQEAIFSLECPESHSYSSLFFQSTEENHDSCFMHLNLPQSTVPGAGNIKCSLALFEVIGQIAAKDCYLTKFGDEWLFPEDEESKTAYSCWIEPRCADMVSLIHWRNVARGLDMIVVAAPAPIETIHTIRADPETDSVKIQVSWRPLAGQTVEDTFPLYDSAGNRRVPASEEEVPFGQPVHVLFHLECVMYEGIRYLFAHLLGVREI</sequence>